<dbReference type="EMBL" id="CP000267">
    <property type="protein sequence ID" value="ABD69879.1"/>
    <property type="molecule type" value="Genomic_DNA"/>
</dbReference>
<comment type="cofactor">
    <cofactor evidence="4">
        <name>Mg(2+)</name>
        <dbReference type="ChEBI" id="CHEBI:18420"/>
    </cofactor>
</comment>
<evidence type="ECO:0000256" key="1">
    <source>
        <dbReference type="ARBA" id="ARBA00005199"/>
    </source>
</evidence>
<keyword evidence="4" id="KW-0460">Magnesium</keyword>
<dbReference type="AlphaFoldDB" id="Q21WH4"/>
<dbReference type="InterPro" id="IPR036412">
    <property type="entry name" value="HAD-like_sf"/>
</dbReference>
<comment type="pathway">
    <text evidence="1 4">Glycan biosynthesis; trehalose biosynthesis.</text>
</comment>
<proteinExistence type="inferred from homology"/>
<dbReference type="Gene3D" id="3.30.70.1020">
    <property type="entry name" value="Trehalose-6-phosphate phosphatase related protein, domain 2"/>
    <property type="match status" value="1"/>
</dbReference>
<name>Q21WH4_ALBFT</name>
<accession>Q21WH4</accession>
<reference evidence="6" key="1">
    <citation type="submission" date="2006-02" db="EMBL/GenBank/DDBJ databases">
        <title>Complete sequence of chromosome of Rhodoferax ferrireducens DSM 15236.</title>
        <authorList>
            <person name="Copeland A."/>
            <person name="Lucas S."/>
            <person name="Lapidus A."/>
            <person name="Barry K."/>
            <person name="Detter J.C."/>
            <person name="Glavina del Rio T."/>
            <person name="Hammon N."/>
            <person name="Israni S."/>
            <person name="Pitluck S."/>
            <person name="Brettin T."/>
            <person name="Bruce D."/>
            <person name="Han C."/>
            <person name="Tapia R."/>
            <person name="Gilna P."/>
            <person name="Kiss H."/>
            <person name="Schmutz J."/>
            <person name="Larimer F."/>
            <person name="Land M."/>
            <person name="Kyrpides N."/>
            <person name="Ivanova N."/>
            <person name="Richardson P."/>
        </authorList>
    </citation>
    <scope>NUCLEOTIDE SEQUENCE [LARGE SCALE GENOMIC DNA]</scope>
    <source>
        <strain evidence="6">ATCC BAA-621 / DSM 15236 / T118</strain>
    </source>
</reference>
<keyword evidence="3 4" id="KW-0378">Hydrolase</keyword>
<evidence type="ECO:0000313" key="5">
    <source>
        <dbReference type="EMBL" id="ABD69879.1"/>
    </source>
</evidence>
<comment type="function">
    <text evidence="4">Removes the phosphate from trehalose 6-phosphate to produce free trehalose.</text>
</comment>
<dbReference type="Pfam" id="PF02358">
    <property type="entry name" value="Trehalose_PPase"/>
    <property type="match status" value="1"/>
</dbReference>
<comment type="similarity">
    <text evidence="2 4">Belongs to the trehalose phosphatase family.</text>
</comment>
<dbReference type="eggNOG" id="COG1877">
    <property type="taxonomic scope" value="Bacteria"/>
</dbReference>
<dbReference type="CDD" id="cd01627">
    <property type="entry name" value="HAD_TPP"/>
    <property type="match status" value="1"/>
</dbReference>
<dbReference type="SUPFAM" id="SSF56784">
    <property type="entry name" value="HAD-like"/>
    <property type="match status" value="2"/>
</dbReference>
<dbReference type="InterPro" id="IPR003337">
    <property type="entry name" value="Trehalose_PPase"/>
</dbReference>
<dbReference type="GO" id="GO:0046872">
    <property type="term" value="F:metal ion binding"/>
    <property type="evidence" value="ECO:0007669"/>
    <property type="project" value="UniProtKB-KW"/>
</dbReference>
<dbReference type="InterPro" id="IPR044651">
    <property type="entry name" value="OTSB-like"/>
</dbReference>
<dbReference type="NCBIfam" id="TIGR01484">
    <property type="entry name" value="HAD-SF-IIB"/>
    <property type="match status" value="1"/>
</dbReference>
<dbReference type="RefSeq" id="WP_011464447.1">
    <property type="nucleotide sequence ID" value="NC_007908.1"/>
</dbReference>
<dbReference type="STRING" id="338969.Rfer_2155"/>
<dbReference type="PANTHER" id="PTHR43768:SF3">
    <property type="entry name" value="TREHALOSE 6-PHOSPHATE PHOSPHATASE"/>
    <property type="match status" value="1"/>
</dbReference>
<keyword evidence="4" id="KW-0479">Metal-binding</keyword>
<organism evidence="5 6">
    <name type="scientific">Albidiferax ferrireducens (strain ATCC BAA-621 / DSM 15236 / T118)</name>
    <name type="common">Rhodoferax ferrireducens</name>
    <dbReference type="NCBI Taxonomy" id="338969"/>
    <lineage>
        <taxon>Bacteria</taxon>
        <taxon>Pseudomonadati</taxon>
        <taxon>Pseudomonadota</taxon>
        <taxon>Betaproteobacteria</taxon>
        <taxon>Burkholderiales</taxon>
        <taxon>Comamonadaceae</taxon>
        <taxon>Rhodoferax</taxon>
    </lineage>
</organism>
<dbReference type="PANTHER" id="PTHR43768">
    <property type="entry name" value="TREHALOSE 6-PHOSPHATE PHOSPHATASE"/>
    <property type="match status" value="1"/>
</dbReference>
<keyword evidence="6" id="KW-1185">Reference proteome</keyword>
<evidence type="ECO:0000313" key="6">
    <source>
        <dbReference type="Proteomes" id="UP000008332"/>
    </source>
</evidence>
<dbReference type="KEGG" id="rfr:Rfer_2155"/>
<dbReference type="InterPro" id="IPR006379">
    <property type="entry name" value="HAD-SF_hydro_IIB"/>
</dbReference>
<dbReference type="InterPro" id="IPR023214">
    <property type="entry name" value="HAD_sf"/>
</dbReference>
<sequence>MNAKNPSSEQLDVKPARSVVVEEALAGVQAGRRAGFGMVVGVDRSGHAQELKDAGAHMVVTDLVEVSVAQEVAPARRRSDELPSALAALADIKARMKGRSPAVFLDYDGTLTPIVQSPELALLSDDMRDAVRTLARRCTVVVMSGRDLPDVQARVGLKDIVYGGSHGFEIFGPQGMHFEQEQGGEFLPQLDRAELALRERLGHVPGLLVERKKYAIAVHFRLVGESDLEAVEPAVNAVLAAHPKLRKTHGKMIFEVQPDIDWDKGRAMIWLLGKLGLAQSDVFVLYLGDDITDEDAFRSLNAQGNGIGILVRDEPRDTAAQYALGSIEEVRRFLTELATLTEGTRA</sequence>
<evidence type="ECO:0000256" key="3">
    <source>
        <dbReference type="ARBA" id="ARBA00022801"/>
    </source>
</evidence>
<gene>
    <name evidence="5" type="ordered locus">Rfer_2155</name>
</gene>
<dbReference type="NCBIfam" id="TIGR00685">
    <property type="entry name" value="T6PP"/>
    <property type="match status" value="1"/>
</dbReference>
<evidence type="ECO:0000256" key="2">
    <source>
        <dbReference type="ARBA" id="ARBA00008770"/>
    </source>
</evidence>
<dbReference type="GO" id="GO:0005992">
    <property type="term" value="P:trehalose biosynthetic process"/>
    <property type="evidence" value="ECO:0007669"/>
    <property type="project" value="UniProtKB-UniPathway"/>
</dbReference>
<evidence type="ECO:0000256" key="4">
    <source>
        <dbReference type="RuleBase" id="RU361117"/>
    </source>
</evidence>
<dbReference type="eggNOG" id="COG0637">
    <property type="taxonomic scope" value="Bacteria"/>
</dbReference>
<dbReference type="EC" id="3.1.3.12" evidence="4"/>
<dbReference type="OrthoDB" id="9814913at2"/>
<dbReference type="Gene3D" id="3.40.50.1000">
    <property type="entry name" value="HAD superfamily/HAD-like"/>
    <property type="match status" value="2"/>
</dbReference>
<protein>
    <recommendedName>
        <fullName evidence="4">Trehalose 6-phosphate phosphatase</fullName>
        <ecNumber evidence="4">3.1.3.12</ecNumber>
    </recommendedName>
</protein>
<comment type="catalytic activity">
    <reaction evidence="4">
        <text>alpha,alpha-trehalose 6-phosphate + H2O = alpha,alpha-trehalose + phosphate</text>
        <dbReference type="Rhea" id="RHEA:23420"/>
        <dbReference type="ChEBI" id="CHEBI:15377"/>
        <dbReference type="ChEBI" id="CHEBI:16551"/>
        <dbReference type="ChEBI" id="CHEBI:43474"/>
        <dbReference type="ChEBI" id="CHEBI:58429"/>
        <dbReference type="EC" id="3.1.3.12"/>
    </reaction>
</comment>
<dbReference type="UniPathway" id="UPA00299"/>
<dbReference type="HOGENOM" id="CLU_037265_1_2_4"/>
<dbReference type="GO" id="GO:0004805">
    <property type="term" value="F:trehalose-phosphatase activity"/>
    <property type="evidence" value="ECO:0007669"/>
    <property type="project" value="UniProtKB-EC"/>
</dbReference>
<dbReference type="Proteomes" id="UP000008332">
    <property type="component" value="Chromosome"/>
</dbReference>